<accession>A0A6G0XMZ8</accession>
<dbReference type="PANTHER" id="PTHR11804:SF83">
    <property type="entry name" value="LD37516P"/>
    <property type="match status" value="1"/>
</dbReference>
<keyword evidence="13" id="KW-1185">Reference proteome</keyword>
<dbReference type="Gene3D" id="1.10.1370.40">
    <property type="match status" value="1"/>
</dbReference>
<protein>
    <recommendedName>
        <fullName evidence="8">oligopeptidase A</fullName>
        <ecNumber evidence="8">3.4.24.70</ecNumber>
    </recommendedName>
</protein>
<gene>
    <name evidence="12" type="ORF">Ae201684_003125</name>
</gene>
<dbReference type="InterPro" id="IPR045666">
    <property type="entry name" value="OpdA_N"/>
</dbReference>
<evidence type="ECO:0000256" key="8">
    <source>
        <dbReference type="ARBA" id="ARBA00026100"/>
    </source>
</evidence>
<dbReference type="Gene3D" id="1.10.1370.10">
    <property type="entry name" value="Neurolysin, domain 3"/>
    <property type="match status" value="1"/>
</dbReference>
<dbReference type="GO" id="GO:0006518">
    <property type="term" value="P:peptide metabolic process"/>
    <property type="evidence" value="ECO:0007669"/>
    <property type="project" value="TreeGrafter"/>
</dbReference>
<evidence type="ECO:0000313" key="12">
    <source>
        <dbReference type="EMBL" id="KAF0741755.1"/>
    </source>
</evidence>
<dbReference type="InterPro" id="IPR034005">
    <property type="entry name" value="M3A_DCP"/>
</dbReference>
<evidence type="ECO:0000256" key="7">
    <source>
        <dbReference type="ARBA" id="ARBA00024603"/>
    </source>
</evidence>
<reference evidence="12 13" key="1">
    <citation type="submission" date="2019-07" db="EMBL/GenBank/DDBJ databases">
        <title>Genomics analysis of Aphanomyces spp. identifies a new class of oomycete effector associated with host adaptation.</title>
        <authorList>
            <person name="Gaulin E."/>
        </authorList>
    </citation>
    <scope>NUCLEOTIDE SEQUENCE [LARGE SCALE GENOMIC DNA]</scope>
    <source>
        <strain evidence="12 13">ATCC 201684</strain>
    </source>
</reference>
<keyword evidence="5 9" id="KW-0862">Zinc</keyword>
<dbReference type="EMBL" id="VJMJ01000035">
    <property type="protein sequence ID" value="KAF0741755.1"/>
    <property type="molecule type" value="Genomic_DNA"/>
</dbReference>
<evidence type="ECO:0000256" key="6">
    <source>
        <dbReference type="ARBA" id="ARBA00023049"/>
    </source>
</evidence>
<dbReference type="Pfam" id="PF01432">
    <property type="entry name" value="Peptidase_M3"/>
    <property type="match status" value="1"/>
</dbReference>
<dbReference type="InterPro" id="IPR024077">
    <property type="entry name" value="Neurolysin/TOP_dom2"/>
</dbReference>
<evidence type="ECO:0000256" key="4">
    <source>
        <dbReference type="ARBA" id="ARBA00022801"/>
    </source>
</evidence>
<evidence type="ECO:0000256" key="5">
    <source>
        <dbReference type="ARBA" id="ARBA00022833"/>
    </source>
</evidence>
<dbReference type="SUPFAM" id="SSF55486">
    <property type="entry name" value="Metalloproteases ('zincins'), catalytic domain"/>
    <property type="match status" value="1"/>
</dbReference>
<dbReference type="GO" id="GO:0006508">
    <property type="term" value="P:proteolysis"/>
    <property type="evidence" value="ECO:0007669"/>
    <property type="project" value="UniProtKB-KW"/>
</dbReference>
<dbReference type="InterPro" id="IPR001567">
    <property type="entry name" value="Pept_M3A_M3B_dom"/>
</dbReference>
<sequence length="698" mass="79071">MMNPLTRCAEDYALPPFAQIRVSDIEPAIRAAIQEYALDLNAIEDDLSFREDEITWESVMDRLEIIDDPLNRLWRIVLHLSGVANSAELREAKAAVQAEVLAIQSRRQQSVEIFEAKQTLRDSPQWSELTSEQQRILDRAILEMKLNGVTLTGAARERFNEIDVRLKELTDLFTNNVLDSTKSSMLLFHDRSQLEGVPNSMLAVFAQDAVASGHDGATPVNGPFVVKVANYRTVFSTCSNAATRELAYRALRSVASTEPFDNMPVIQEMLQLRQEKARLLGYATFAEMSLADKMAPSVDVVQEMLCELWDKCVDVATVEMQELTAFAKARGQTTPIETWDYPYWVGEMCKEKYAIDPEIIDAYFPLSSVLPRMLDFLSKLFGISIETAEESEETWHPDVQYYQIRAVEQPGQPVIAQFYLDLYARPGEKKSASWIEVVAARSRILRSEKSNVRIPVFALMFSYPPPVDGKSFLLSIADVQYLLSTFGFGLRIALTAGEYTATSRPHGIEWDAVGFSSQFLVNVCYHRETLESLSSHVETGKQLPSDLFDKVFEARSFMRACNFAAKFLQIAAYDMALHHDCDPYADAESIFDLFRRKCQEFTLQPPLDGDKYLCSLDHIFPGLYAASYYSYVWSEMLAADTYACFEEAKSEEEWMALGRKYRDTMLALTGPAHPLVAFEKFRGRLPSTEGLLKQYGLE</sequence>
<keyword evidence="4 9" id="KW-0378">Hydrolase</keyword>
<keyword evidence="3 9" id="KW-0479">Metal-binding</keyword>
<evidence type="ECO:0000259" key="10">
    <source>
        <dbReference type="Pfam" id="PF01432"/>
    </source>
</evidence>
<dbReference type="AlphaFoldDB" id="A0A6G0XMZ8"/>
<proteinExistence type="inferred from homology"/>
<dbReference type="EC" id="3.4.24.70" evidence="8"/>
<dbReference type="Proteomes" id="UP000481153">
    <property type="component" value="Unassembled WGS sequence"/>
</dbReference>
<evidence type="ECO:0000259" key="11">
    <source>
        <dbReference type="Pfam" id="PF19310"/>
    </source>
</evidence>
<keyword evidence="6 9" id="KW-0482">Metalloprotease</keyword>
<dbReference type="InterPro" id="IPR045090">
    <property type="entry name" value="Pept_M3A_M3B"/>
</dbReference>
<evidence type="ECO:0000256" key="3">
    <source>
        <dbReference type="ARBA" id="ARBA00022723"/>
    </source>
</evidence>
<feature type="domain" description="Peptidase M3A/M3B catalytic" evidence="10">
    <location>
        <begin position="236"/>
        <end position="696"/>
    </location>
</feature>
<dbReference type="Gene3D" id="3.40.390.10">
    <property type="entry name" value="Collagenase (Catalytic Domain)"/>
    <property type="match status" value="1"/>
</dbReference>
<comment type="catalytic activity">
    <reaction evidence="7">
        <text>Hydrolysis of oligopeptides, with broad specificity. Gly or Ala commonly occur as P1 or P1' residues, but more distant residues are also important, as is shown by the fact that Z-Gly-Pro-Gly-|-Gly-Pro-Ala is cleaved, but not Z-(Gly)(5).</text>
        <dbReference type="EC" id="3.4.24.70"/>
    </reaction>
</comment>
<evidence type="ECO:0000256" key="1">
    <source>
        <dbReference type="ARBA" id="ARBA00006040"/>
    </source>
</evidence>
<dbReference type="GO" id="GO:0046872">
    <property type="term" value="F:metal ion binding"/>
    <property type="evidence" value="ECO:0007669"/>
    <property type="project" value="UniProtKB-UniRule"/>
</dbReference>
<dbReference type="PANTHER" id="PTHR11804">
    <property type="entry name" value="PROTEASE M3 THIMET OLIGOPEPTIDASE-RELATED"/>
    <property type="match status" value="1"/>
</dbReference>
<dbReference type="CDD" id="cd06456">
    <property type="entry name" value="M3A_DCP"/>
    <property type="match status" value="1"/>
</dbReference>
<feature type="domain" description="Oligopeptidase A N-terminal" evidence="11">
    <location>
        <begin position="30"/>
        <end position="156"/>
    </location>
</feature>
<keyword evidence="2 9" id="KW-0645">Protease</keyword>
<evidence type="ECO:0000313" key="13">
    <source>
        <dbReference type="Proteomes" id="UP000481153"/>
    </source>
</evidence>
<comment type="similarity">
    <text evidence="1 9">Belongs to the peptidase M3 family.</text>
</comment>
<dbReference type="VEuPathDB" id="FungiDB:AeMF1_005109"/>
<comment type="caution">
    <text evidence="12">The sequence shown here is derived from an EMBL/GenBank/DDBJ whole genome shotgun (WGS) entry which is preliminary data.</text>
</comment>
<comment type="cofactor">
    <cofactor evidence="9">
        <name>Zn(2+)</name>
        <dbReference type="ChEBI" id="CHEBI:29105"/>
    </cofactor>
    <text evidence="9">Binds 1 zinc ion.</text>
</comment>
<dbReference type="GO" id="GO:0004222">
    <property type="term" value="F:metalloendopeptidase activity"/>
    <property type="evidence" value="ECO:0007669"/>
    <property type="project" value="UniProtKB-EC"/>
</dbReference>
<dbReference type="Pfam" id="PF19310">
    <property type="entry name" value="TOP_N"/>
    <property type="match status" value="1"/>
</dbReference>
<name>A0A6G0XMZ8_9STRA</name>
<organism evidence="12 13">
    <name type="scientific">Aphanomyces euteiches</name>
    <dbReference type="NCBI Taxonomy" id="100861"/>
    <lineage>
        <taxon>Eukaryota</taxon>
        <taxon>Sar</taxon>
        <taxon>Stramenopiles</taxon>
        <taxon>Oomycota</taxon>
        <taxon>Saprolegniomycetes</taxon>
        <taxon>Saprolegniales</taxon>
        <taxon>Verrucalvaceae</taxon>
        <taxon>Aphanomyces</taxon>
    </lineage>
</organism>
<evidence type="ECO:0000256" key="9">
    <source>
        <dbReference type="RuleBase" id="RU003435"/>
    </source>
</evidence>
<evidence type="ECO:0000256" key="2">
    <source>
        <dbReference type="ARBA" id="ARBA00022670"/>
    </source>
</evidence>
<dbReference type="InterPro" id="IPR024079">
    <property type="entry name" value="MetalloPept_cat_dom_sf"/>
</dbReference>